<gene>
    <name evidence="1" type="ORF">CLUMA_CG013462</name>
</gene>
<proteinExistence type="predicted"/>
<accession>A0A1J1IKW2</accession>
<dbReference type="AlphaFoldDB" id="A0A1J1IKW2"/>
<protein>
    <submittedName>
        <fullName evidence="1">CLUMA_CG013462, isoform A</fullName>
    </submittedName>
</protein>
<dbReference type="Proteomes" id="UP000183832">
    <property type="component" value="Unassembled WGS sequence"/>
</dbReference>
<reference evidence="1 2" key="1">
    <citation type="submission" date="2015-04" db="EMBL/GenBank/DDBJ databases">
        <authorList>
            <person name="Syromyatnikov M.Y."/>
            <person name="Popov V.N."/>
        </authorList>
    </citation>
    <scope>NUCLEOTIDE SEQUENCE [LARGE SCALE GENOMIC DNA]</scope>
</reference>
<evidence type="ECO:0000313" key="1">
    <source>
        <dbReference type="EMBL" id="CRL00188.1"/>
    </source>
</evidence>
<keyword evidence="2" id="KW-1185">Reference proteome</keyword>
<evidence type="ECO:0000313" key="2">
    <source>
        <dbReference type="Proteomes" id="UP000183832"/>
    </source>
</evidence>
<organism evidence="1 2">
    <name type="scientific">Clunio marinus</name>
    <dbReference type="NCBI Taxonomy" id="568069"/>
    <lineage>
        <taxon>Eukaryota</taxon>
        <taxon>Metazoa</taxon>
        <taxon>Ecdysozoa</taxon>
        <taxon>Arthropoda</taxon>
        <taxon>Hexapoda</taxon>
        <taxon>Insecta</taxon>
        <taxon>Pterygota</taxon>
        <taxon>Neoptera</taxon>
        <taxon>Endopterygota</taxon>
        <taxon>Diptera</taxon>
        <taxon>Nematocera</taxon>
        <taxon>Chironomoidea</taxon>
        <taxon>Chironomidae</taxon>
        <taxon>Clunio</taxon>
    </lineage>
</organism>
<name>A0A1J1IKW2_9DIPT</name>
<dbReference type="EMBL" id="CVRI01000054">
    <property type="protein sequence ID" value="CRL00188.1"/>
    <property type="molecule type" value="Genomic_DNA"/>
</dbReference>
<sequence>MKRKVAACCKQQLSHTHLIPKHNGLSTHLKTFQQMSVKKDEIKDLRDLGALFSMLNIVHID</sequence>